<gene>
    <name evidence="3" type="ORF">TST_1584</name>
</gene>
<evidence type="ECO:0000256" key="1">
    <source>
        <dbReference type="ARBA" id="ARBA00023239"/>
    </source>
</evidence>
<evidence type="ECO:0000313" key="3">
    <source>
        <dbReference type="EMBL" id="BAT72370.1"/>
    </source>
</evidence>
<proteinExistence type="predicted"/>
<dbReference type="PANTHER" id="PTHR21240:SF19">
    <property type="entry name" value="CATALYTIC_ HYDROLASE"/>
    <property type="match status" value="1"/>
</dbReference>
<dbReference type="Gene3D" id="3.20.20.140">
    <property type="entry name" value="Metal-dependent hydrolases"/>
    <property type="match status" value="1"/>
</dbReference>
<organism evidence="3 4">
    <name type="scientific">Thermosulfidibacter takaii (strain DSM 17441 / JCM 13301 / NBRC 103674 / ABI70S6)</name>
    <dbReference type="NCBI Taxonomy" id="1298851"/>
    <lineage>
        <taxon>Bacteria</taxon>
        <taxon>Pseudomonadati</taxon>
        <taxon>Thermosulfidibacterota</taxon>
        <taxon>Thermosulfidibacteria</taxon>
        <taxon>Thermosulfidibacterales</taxon>
        <taxon>Thermosulfidibacteraceae</taxon>
    </lineage>
</organism>
<accession>A0A0S3QVL7</accession>
<keyword evidence="1" id="KW-0456">Lyase</keyword>
<dbReference type="EMBL" id="AP013035">
    <property type="protein sequence ID" value="BAT72370.1"/>
    <property type="molecule type" value="Genomic_DNA"/>
</dbReference>
<reference evidence="4" key="1">
    <citation type="journal article" date="2018" name="Science">
        <title>A primordial and reversible TCA cycle in a facultatively chemolithoautotrophic thermophile.</title>
        <authorList>
            <person name="Nunoura T."/>
            <person name="Chikaraishi Y."/>
            <person name="Izaki R."/>
            <person name="Suwa T."/>
            <person name="Sato T."/>
            <person name="Harada T."/>
            <person name="Mori K."/>
            <person name="Kato Y."/>
            <person name="Miyazaki M."/>
            <person name="Shimamura S."/>
            <person name="Yanagawa K."/>
            <person name="Shuto A."/>
            <person name="Ohkouchi N."/>
            <person name="Fujita N."/>
            <person name="Takaki Y."/>
            <person name="Atomi H."/>
            <person name="Takai K."/>
        </authorList>
    </citation>
    <scope>NUCLEOTIDE SEQUENCE [LARGE SCALE GENOMIC DNA]</scope>
    <source>
        <strain evidence="4">DSM 17441 / JCM 13301 / NBRC 103674 / ABI70S6</strain>
    </source>
</reference>
<dbReference type="STRING" id="1298851.TST_1584"/>
<keyword evidence="3" id="KW-0378">Hydrolase</keyword>
<dbReference type="AlphaFoldDB" id="A0A0S3QVL7"/>
<dbReference type="PATRIC" id="fig|1298851.3.peg.1658"/>
<evidence type="ECO:0000313" key="4">
    <source>
        <dbReference type="Proteomes" id="UP000063234"/>
    </source>
</evidence>
<feature type="domain" description="Amidohydrolase-related" evidence="2">
    <location>
        <begin position="4"/>
        <end position="271"/>
    </location>
</feature>
<dbReference type="Pfam" id="PF04909">
    <property type="entry name" value="Amidohydro_2"/>
    <property type="match status" value="1"/>
</dbReference>
<dbReference type="Proteomes" id="UP000063234">
    <property type="component" value="Chromosome"/>
</dbReference>
<sequence>MMIIDTHSQLWTEEALKTFPDFMLESYKKMFGEHLTPSLEDTIKDMDEAGVDKAVIVAVDAETTFGFKTPNELVAEAVKQYPGRLIGFAGVDPRKGKIALEELEYAVKELGLKGLKFIPHLNELRTNDPLFYPIYELAQDLGIPVLFHTGTQYHAGTRLKYCHPIDLDDVAVDFPRLKIVAAHFGWPWVGDAIALAMRHENVYLNVAGWAPKHYPEMLIKYMNGPLKEKVLFGSDYPLVSRKRIISELKQLPLKPQVLENLLSNNPKGFLGIEE</sequence>
<dbReference type="GO" id="GO:0016787">
    <property type="term" value="F:hydrolase activity"/>
    <property type="evidence" value="ECO:0007669"/>
    <property type="project" value="UniProtKB-KW"/>
</dbReference>
<protein>
    <submittedName>
        <fullName evidence="3">Amidohydrolase family protein</fullName>
    </submittedName>
</protein>
<dbReference type="SUPFAM" id="SSF51556">
    <property type="entry name" value="Metallo-dependent hydrolases"/>
    <property type="match status" value="1"/>
</dbReference>
<dbReference type="KEGG" id="ttk:TST_1584"/>
<dbReference type="CDD" id="cd01292">
    <property type="entry name" value="metallo-dependent_hydrolases"/>
    <property type="match status" value="1"/>
</dbReference>
<keyword evidence="4" id="KW-1185">Reference proteome</keyword>
<dbReference type="InterPro" id="IPR006680">
    <property type="entry name" value="Amidohydro-rel"/>
</dbReference>
<name>A0A0S3QVL7_THET7</name>
<evidence type="ECO:0000259" key="2">
    <source>
        <dbReference type="Pfam" id="PF04909"/>
    </source>
</evidence>
<dbReference type="InterPro" id="IPR032465">
    <property type="entry name" value="ACMSD"/>
</dbReference>
<dbReference type="PANTHER" id="PTHR21240">
    <property type="entry name" value="2-AMINO-3-CARBOXYLMUCONATE-6-SEMIALDEHYDE DECARBOXYLASE"/>
    <property type="match status" value="1"/>
</dbReference>
<dbReference type="GO" id="GO:0016831">
    <property type="term" value="F:carboxy-lyase activity"/>
    <property type="evidence" value="ECO:0007669"/>
    <property type="project" value="InterPro"/>
</dbReference>
<dbReference type="InterPro" id="IPR032466">
    <property type="entry name" value="Metal_Hydrolase"/>
</dbReference>